<comment type="subunit">
    <text evidence="3 13">Homodimer.</text>
</comment>
<dbReference type="Pfam" id="PF00152">
    <property type="entry name" value="tRNA-synt_2"/>
    <property type="match status" value="1"/>
</dbReference>
<evidence type="ECO:0000256" key="8">
    <source>
        <dbReference type="ARBA" id="ARBA00022840"/>
    </source>
</evidence>
<proteinExistence type="inferred from homology"/>
<dbReference type="GO" id="GO:0140096">
    <property type="term" value="F:catalytic activity, acting on a protein"/>
    <property type="evidence" value="ECO:0007669"/>
    <property type="project" value="UniProtKB-ARBA"/>
</dbReference>
<evidence type="ECO:0000256" key="14">
    <source>
        <dbReference type="RuleBase" id="RU000336"/>
    </source>
</evidence>
<dbReference type="PANTHER" id="PTHR42918:SF15">
    <property type="entry name" value="LYSINE--TRNA LIGASE, CHLOROPLASTIC_MITOCHONDRIAL"/>
    <property type="match status" value="1"/>
</dbReference>
<comment type="similarity">
    <text evidence="2 13">Belongs to the class-II aminoacyl-tRNA synthetase family.</text>
</comment>
<dbReference type="GO" id="GO:0005829">
    <property type="term" value="C:cytosol"/>
    <property type="evidence" value="ECO:0007669"/>
    <property type="project" value="TreeGrafter"/>
</dbReference>
<keyword evidence="10 13" id="KW-0648">Protein biosynthesis</keyword>
<dbReference type="InterPro" id="IPR034762">
    <property type="entry name" value="Lys-tRNA-ligase_II_bac/euk"/>
</dbReference>
<evidence type="ECO:0000256" key="5">
    <source>
        <dbReference type="ARBA" id="ARBA00022598"/>
    </source>
</evidence>
<dbReference type="CDD" id="cd04322">
    <property type="entry name" value="LysRS_N"/>
    <property type="match status" value="1"/>
</dbReference>
<dbReference type="GO" id="GO:0016740">
    <property type="term" value="F:transferase activity"/>
    <property type="evidence" value="ECO:0007669"/>
    <property type="project" value="UniProtKB-ARBA"/>
</dbReference>
<dbReference type="STRING" id="1413210.U472_01420"/>
<evidence type="ECO:0000259" key="15">
    <source>
        <dbReference type="PROSITE" id="PS50862"/>
    </source>
</evidence>
<gene>
    <name evidence="13" type="primary">lysS</name>
    <name evidence="16" type="ORF">SAMN06265827_1043</name>
</gene>
<dbReference type="Proteomes" id="UP000219573">
    <property type="component" value="Unassembled WGS sequence"/>
</dbReference>
<dbReference type="HAMAP" id="MF_00252">
    <property type="entry name" value="Lys_tRNA_synth_class2"/>
    <property type="match status" value="1"/>
</dbReference>
<keyword evidence="8 13" id="KW-0067">ATP-binding</keyword>
<dbReference type="InterPro" id="IPR045864">
    <property type="entry name" value="aa-tRNA-synth_II/BPL/LPL"/>
</dbReference>
<dbReference type="PROSITE" id="PS50862">
    <property type="entry name" value="AA_TRNA_LIGASE_II"/>
    <property type="match status" value="1"/>
</dbReference>
<keyword evidence="5 13" id="KW-0436">Ligase</keyword>
<dbReference type="SUPFAM" id="SSF55681">
    <property type="entry name" value="Class II aaRS and biotin synthetases"/>
    <property type="match status" value="1"/>
</dbReference>
<comment type="cofactor">
    <cofactor evidence="13 14">
        <name>Mg(2+)</name>
        <dbReference type="ChEBI" id="CHEBI:18420"/>
    </cofactor>
    <text evidence="13 14">Binds 3 Mg(2+) ions per subunit.</text>
</comment>
<evidence type="ECO:0000256" key="10">
    <source>
        <dbReference type="ARBA" id="ARBA00022917"/>
    </source>
</evidence>
<dbReference type="InterPro" id="IPR018149">
    <property type="entry name" value="Lys-tRNA-synth_II_C"/>
</dbReference>
<evidence type="ECO:0000256" key="11">
    <source>
        <dbReference type="ARBA" id="ARBA00023146"/>
    </source>
</evidence>
<name>A0A285G1G6_9FIRM</name>
<dbReference type="AlphaFoldDB" id="A0A285G1G6"/>
<evidence type="ECO:0000256" key="6">
    <source>
        <dbReference type="ARBA" id="ARBA00022723"/>
    </source>
</evidence>
<dbReference type="Gene3D" id="3.30.930.10">
    <property type="entry name" value="Bira Bifunctional Protein, Domain 2"/>
    <property type="match status" value="1"/>
</dbReference>
<feature type="domain" description="Aminoacyl-transfer RNA synthetases class-II family profile" evidence="15">
    <location>
        <begin position="170"/>
        <end position="487"/>
    </location>
</feature>
<evidence type="ECO:0000256" key="13">
    <source>
        <dbReference type="HAMAP-Rule" id="MF_00252"/>
    </source>
</evidence>
<dbReference type="InterPro" id="IPR004364">
    <property type="entry name" value="Aa-tRNA-synt_II"/>
</dbReference>
<dbReference type="GO" id="GO:0005524">
    <property type="term" value="F:ATP binding"/>
    <property type="evidence" value="ECO:0007669"/>
    <property type="project" value="UniProtKB-UniRule"/>
</dbReference>
<dbReference type="FunFam" id="3.30.930.10:FF:000001">
    <property type="entry name" value="Lysine--tRNA ligase"/>
    <property type="match status" value="1"/>
</dbReference>
<evidence type="ECO:0000256" key="12">
    <source>
        <dbReference type="ARBA" id="ARBA00048573"/>
    </source>
</evidence>
<reference evidence="17" key="1">
    <citation type="submission" date="2017-09" db="EMBL/GenBank/DDBJ databases">
        <authorList>
            <person name="Varghese N."/>
            <person name="Submissions S."/>
        </authorList>
    </citation>
    <scope>NUCLEOTIDE SEQUENCE [LARGE SCALE GENOMIC DNA]</scope>
    <source>
        <strain evidence="17">MSL47</strain>
    </source>
</reference>
<evidence type="ECO:0000313" key="17">
    <source>
        <dbReference type="Proteomes" id="UP000219573"/>
    </source>
</evidence>
<dbReference type="InterPro" id="IPR004365">
    <property type="entry name" value="NA-bd_OB_tRNA"/>
</dbReference>
<evidence type="ECO:0000256" key="7">
    <source>
        <dbReference type="ARBA" id="ARBA00022741"/>
    </source>
</evidence>
<organism evidence="16 17">
    <name type="scientific">Orenia metallireducens</name>
    <dbReference type="NCBI Taxonomy" id="1413210"/>
    <lineage>
        <taxon>Bacteria</taxon>
        <taxon>Bacillati</taxon>
        <taxon>Bacillota</taxon>
        <taxon>Clostridia</taxon>
        <taxon>Halanaerobiales</taxon>
        <taxon>Halobacteroidaceae</taxon>
        <taxon>Orenia</taxon>
    </lineage>
</organism>
<dbReference type="GO" id="GO:0006430">
    <property type="term" value="P:lysyl-tRNA aminoacylation"/>
    <property type="evidence" value="ECO:0007669"/>
    <property type="project" value="UniProtKB-UniRule"/>
</dbReference>
<feature type="binding site" evidence="13">
    <location>
        <position position="406"/>
    </location>
    <ligand>
        <name>Mg(2+)</name>
        <dbReference type="ChEBI" id="CHEBI:18420"/>
        <label>2</label>
    </ligand>
</feature>
<dbReference type="PANTHER" id="PTHR42918">
    <property type="entry name" value="LYSYL-TRNA SYNTHETASE"/>
    <property type="match status" value="1"/>
</dbReference>
<dbReference type="OrthoDB" id="9801152at2"/>
<evidence type="ECO:0000256" key="3">
    <source>
        <dbReference type="ARBA" id="ARBA00011738"/>
    </source>
</evidence>
<dbReference type="FunFam" id="2.40.50.140:FF:000024">
    <property type="entry name" value="Lysine--tRNA ligase"/>
    <property type="match status" value="1"/>
</dbReference>
<keyword evidence="17" id="KW-1185">Reference proteome</keyword>
<dbReference type="SUPFAM" id="SSF50249">
    <property type="entry name" value="Nucleic acid-binding proteins"/>
    <property type="match status" value="1"/>
</dbReference>
<dbReference type="InterPro" id="IPR044136">
    <property type="entry name" value="Lys-tRNA-ligase_II_N"/>
</dbReference>
<dbReference type="Gene3D" id="2.40.50.140">
    <property type="entry name" value="Nucleic acid-binding proteins"/>
    <property type="match status" value="1"/>
</dbReference>
<dbReference type="InterPro" id="IPR012340">
    <property type="entry name" value="NA-bd_OB-fold"/>
</dbReference>
<comment type="subcellular location">
    <subcellularLocation>
        <location evidence="1 13">Cytoplasm</location>
    </subcellularLocation>
</comment>
<evidence type="ECO:0000313" key="16">
    <source>
        <dbReference type="EMBL" id="SNY16894.1"/>
    </source>
</evidence>
<dbReference type="EMBL" id="OBDZ01000004">
    <property type="protein sequence ID" value="SNY16894.1"/>
    <property type="molecule type" value="Genomic_DNA"/>
</dbReference>
<dbReference type="GO" id="GO:0004824">
    <property type="term" value="F:lysine-tRNA ligase activity"/>
    <property type="evidence" value="ECO:0007669"/>
    <property type="project" value="UniProtKB-UniRule"/>
</dbReference>
<evidence type="ECO:0000256" key="4">
    <source>
        <dbReference type="ARBA" id="ARBA00022490"/>
    </source>
</evidence>
<dbReference type="PRINTS" id="PR00982">
    <property type="entry name" value="TRNASYNTHLYS"/>
</dbReference>
<dbReference type="CDD" id="cd00775">
    <property type="entry name" value="LysRS_core"/>
    <property type="match status" value="1"/>
</dbReference>
<dbReference type="NCBIfam" id="NF001756">
    <property type="entry name" value="PRK00484.1"/>
    <property type="match status" value="1"/>
</dbReference>
<dbReference type="NCBIfam" id="TIGR00499">
    <property type="entry name" value="lysS_bact"/>
    <property type="match status" value="1"/>
</dbReference>
<evidence type="ECO:0000256" key="2">
    <source>
        <dbReference type="ARBA" id="ARBA00008226"/>
    </source>
</evidence>
<evidence type="ECO:0000256" key="1">
    <source>
        <dbReference type="ARBA" id="ARBA00004496"/>
    </source>
</evidence>
<dbReference type="RefSeq" id="WP_097016657.1">
    <property type="nucleotide sequence ID" value="NZ_OBDZ01000004.1"/>
</dbReference>
<dbReference type="PIRSF" id="PIRSF039101">
    <property type="entry name" value="LysRS2"/>
    <property type="match status" value="1"/>
</dbReference>
<accession>A0A285G1G6</accession>
<feature type="binding site" evidence="13">
    <location>
        <position position="406"/>
    </location>
    <ligand>
        <name>Mg(2+)</name>
        <dbReference type="ChEBI" id="CHEBI:18420"/>
        <label>1</label>
    </ligand>
</feature>
<keyword evidence="11 13" id="KW-0030">Aminoacyl-tRNA synthetase</keyword>
<dbReference type="InterPro" id="IPR006195">
    <property type="entry name" value="aa-tRNA-synth_II"/>
</dbReference>
<dbReference type="Pfam" id="PF01336">
    <property type="entry name" value="tRNA_anti-codon"/>
    <property type="match status" value="1"/>
</dbReference>
<evidence type="ECO:0000256" key="9">
    <source>
        <dbReference type="ARBA" id="ARBA00022842"/>
    </source>
</evidence>
<protein>
    <recommendedName>
        <fullName evidence="13">Lysine--tRNA ligase</fullName>
        <ecNumber evidence="13">6.1.1.6</ecNumber>
    </recommendedName>
    <alternativeName>
        <fullName evidence="13">Lysyl-tRNA synthetase</fullName>
        <shortName evidence="13">LysRS</shortName>
    </alternativeName>
</protein>
<keyword evidence="7 13" id="KW-0547">Nucleotide-binding</keyword>
<dbReference type="GO" id="GO:0000049">
    <property type="term" value="F:tRNA binding"/>
    <property type="evidence" value="ECO:0007669"/>
    <property type="project" value="TreeGrafter"/>
</dbReference>
<keyword evidence="4 13" id="KW-0963">Cytoplasm</keyword>
<dbReference type="EC" id="6.1.1.6" evidence="13"/>
<dbReference type="InterPro" id="IPR002313">
    <property type="entry name" value="Lys-tRNA-ligase_II"/>
</dbReference>
<keyword evidence="6 13" id="KW-0479">Metal-binding</keyword>
<sequence>MLENELNELMMERHKKLDDLNEAGIEAYSNDFDREDIVADILDNFEELEAKEKVIKAAGRIMAFRNHGKSSFADIVDMSGRVQVYAQQNKLGEELYELFTSLNIGDHVGIEGTVFKTRRGEISIRVKSFKLLSKSLRPLPEKWHGLKDVELRYRQRYVDLVVNPEVKDKFILRSRILHKIRSYLEGRDFLEVQTPLMHPIAGGASARPFVTHHNALDIDLYMRIAPELYLKRLLVGGFEKVFELGKNMRNEGLSTKHNPEFTSLELYEAYADYEDMIEITEDLIKTVAQDVLGTLEISYDGLEIDLGDWDRMTMVDSIKKYAGVDFSEISTVEEAKALAKEKGVKVDDKTSVGEIINEFFEEFVEAKLIQPTFITQYPVEVSPLAKRNPDNPDFTDRFELFIAGNEIANAFSELNDPIDQKGRFEAQVSQREAGDDEAHMMDEDFIRALEYGMPPAGGLGIGIDRLIMLLTDSPSIREVIFFPHLRPEVK</sequence>
<comment type="catalytic activity">
    <reaction evidence="12 13 14">
        <text>tRNA(Lys) + L-lysine + ATP = L-lysyl-tRNA(Lys) + AMP + diphosphate</text>
        <dbReference type="Rhea" id="RHEA:20792"/>
        <dbReference type="Rhea" id="RHEA-COMP:9696"/>
        <dbReference type="Rhea" id="RHEA-COMP:9697"/>
        <dbReference type="ChEBI" id="CHEBI:30616"/>
        <dbReference type="ChEBI" id="CHEBI:32551"/>
        <dbReference type="ChEBI" id="CHEBI:33019"/>
        <dbReference type="ChEBI" id="CHEBI:78442"/>
        <dbReference type="ChEBI" id="CHEBI:78529"/>
        <dbReference type="ChEBI" id="CHEBI:456215"/>
        <dbReference type="EC" id="6.1.1.6"/>
    </reaction>
</comment>
<feature type="binding site" evidence="13">
    <location>
        <position position="399"/>
    </location>
    <ligand>
        <name>Mg(2+)</name>
        <dbReference type="ChEBI" id="CHEBI:18420"/>
        <label>1</label>
    </ligand>
</feature>
<keyword evidence="9 13" id="KW-0460">Magnesium</keyword>
<dbReference type="GO" id="GO:0000287">
    <property type="term" value="F:magnesium ion binding"/>
    <property type="evidence" value="ECO:0007669"/>
    <property type="project" value="UniProtKB-UniRule"/>
</dbReference>